<feature type="domain" description="HTH tetR-type" evidence="3">
    <location>
        <begin position="18"/>
        <end position="78"/>
    </location>
</feature>
<evidence type="ECO:0000256" key="2">
    <source>
        <dbReference type="PROSITE-ProRule" id="PRU00335"/>
    </source>
</evidence>
<dbReference type="Pfam" id="PF14278">
    <property type="entry name" value="TetR_C_8"/>
    <property type="match status" value="1"/>
</dbReference>
<evidence type="ECO:0000259" key="3">
    <source>
        <dbReference type="PROSITE" id="PS50977"/>
    </source>
</evidence>
<dbReference type="Gene3D" id="1.10.357.10">
    <property type="entry name" value="Tetracycline Repressor, domain 2"/>
    <property type="match status" value="1"/>
</dbReference>
<dbReference type="AlphaFoldDB" id="A0A413BCP3"/>
<dbReference type="InterPro" id="IPR001647">
    <property type="entry name" value="HTH_TetR"/>
</dbReference>
<accession>A0A413BCP3</accession>
<organism evidence="4 5">
    <name type="scientific">Agathobacter rectalis</name>
    <dbReference type="NCBI Taxonomy" id="39491"/>
    <lineage>
        <taxon>Bacteria</taxon>
        <taxon>Bacillati</taxon>
        <taxon>Bacillota</taxon>
        <taxon>Clostridia</taxon>
        <taxon>Lachnospirales</taxon>
        <taxon>Lachnospiraceae</taxon>
        <taxon>Agathobacter</taxon>
    </lineage>
</organism>
<dbReference type="PANTHER" id="PTHR43479:SF11">
    <property type="entry name" value="ACREF_ENVCD OPERON REPRESSOR-RELATED"/>
    <property type="match status" value="1"/>
</dbReference>
<evidence type="ECO:0000313" key="5">
    <source>
        <dbReference type="Proteomes" id="UP000286581"/>
    </source>
</evidence>
<protein>
    <submittedName>
        <fullName evidence="4">TetR/AcrR family transcriptional regulator</fullName>
    </submittedName>
</protein>
<dbReference type="PROSITE" id="PS50977">
    <property type="entry name" value="HTH_TETR_2"/>
    <property type="match status" value="1"/>
</dbReference>
<gene>
    <name evidence="4" type="ORF">DWV78_14230</name>
</gene>
<name>A0A413BCP3_9FIRM</name>
<dbReference type="Proteomes" id="UP000286581">
    <property type="component" value="Unassembled WGS sequence"/>
</dbReference>
<evidence type="ECO:0000256" key="1">
    <source>
        <dbReference type="ARBA" id="ARBA00023125"/>
    </source>
</evidence>
<keyword evidence="1 2" id="KW-0238">DNA-binding</keyword>
<proteinExistence type="predicted"/>
<evidence type="ECO:0000313" key="4">
    <source>
        <dbReference type="EMBL" id="RGW37152.1"/>
    </source>
</evidence>
<dbReference type="PANTHER" id="PTHR43479">
    <property type="entry name" value="ACREF/ENVCD OPERON REPRESSOR-RELATED"/>
    <property type="match status" value="1"/>
</dbReference>
<comment type="caution">
    <text evidence="4">The sequence shown here is derived from an EMBL/GenBank/DDBJ whole genome shotgun (WGS) entry which is preliminary data.</text>
</comment>
<dbReference type="InterPro" id="IPR009057">
    <property type="entry name" value="Homeodomain-like_sf"/>
</dbReference>
<sequence length="185" mass="21742">MQGTESEKIIPIMDKRILKTKEKLQSALRILLEKKDVSDITVSSLCEVANINRSTFYVYYSNIQDCFEEITDSIMDEMRTLLQNNLNPSQEGFLLVYFRTARKYKNVFLAIHRQGVHNSTIQKMVDINNDWLHGELFIPTSSNRLEYNFIFSGFYGMVEMWLQNGCKESDEQLINILKKFYVVNR</sequence>
<reference evidence="4 5" key="1">
    <citation type="submission" date="2018-08" db="EMBL/GenBank/DDBJ databases">
        <title>A genome reference for cultivated species of the human gut microbiota.</title>
        <authorList>
            <person name="Zou Y."/>
            <person name="Xue W."/>
            <person name="Luo G."/>
        </authorList>
    </citation>
    <scope>NUCLEOTIDE SEQUENCE [LARGE SCALE GENOMIC DNA]</scope>
    <source>
        <strain evidence="4 5">AF12-8</strain>
    </source>
</reference>
<dbReference type="SUPFAM" id="SSF46689">
    <property type="entry name" value="Homeodomain-like"/>
    <property type="match status" value="1"/>
</dbReference>
<dbReference type="InterPro" id="IPR039532">
    <property type="entry name" value="TetR_C_Firmicutes"/>
</dbReference>
<feature type="DNA-binding region" description="H-T-H motif" evidence="2">
    <location>
        <begin position="41"/>
        <end position="60"/>
    </location>
</feature>
<dbReference type="InterPro" id="IPR050624">
    <property type="entry name" value="HTH-type_Tx_Regulator"/>
</dbReference>
<dbReference type="GO" id="GO:0003677">
    <property type="term" value="F:DNA binding"/>
    <property type="evidence" value="ECO:0007669"/>
    <property type="project" value="UniProtKB-UniRule"/>
</dbReference>
<dbReference type="EMBL" id="QSAE01000070">
    <property type="protein sequence ID" value="RGW37152.1"/>
    <property type="molecule type" value="Genomic_DNA"/>
</dbReference>